<proteinExistence type="predicted"/>
<dbReference type="PANTHER" id="PTHR30329">
    <property type="entry name" value="STATOR ELEMENT OF FLAGELLAR MOTOR COMPLEX"/>
    <property type="match status" value="1"/>
</dbReference>
<dbReference type="PROSITE" id="PS51123">
    <property type="entry name" value="OMPA_2"/>
    <property type="match status" value="1"/>
</dbReference>
<feature type="signal peptide" evidence="5">
    <location>
        <begin position="1"/>
        <end position="29"/>
    </location>
</feature>
<dbReference type="PRINTS" id="PR01021">
    <property type="entry name" value="OMPADOMAIN"/>
</dbReference>
<dbReference type="STRING" id="2034155.BMI79_20000"/>
<dbReference type="Proteomes" id="UP000216021">
    <property type="component" value="Unassembled WGS sequence"/>
</dbReference>
<keyword evidence="5" id="KW-0732">Signal</keyword>
<dbReference type="CDD" id="cd07185">
    <property type="entry name" value="OmpA_C-like"/>
    <property type="match status" value="1"/>
</dbReference>
<protein>
    <recommendedName>
        <fullName evidence="6">OmpA-like domain-containing protein</fullName>
    </recommendedName>
</protein>
<gene>
    <name evidence="7" type="ORF">BMI79_20000</name>
</gene>
<dbReference type="InterPro" id="IPR036737">
    <property type="entry name" value="OmpA-like_sf"/>
</dbReference>
<accession>A0A1S8CDX8</accession>
<dbReference type="PANTHER" id="PTHR30329:SF21">
    <property type="entry name" value="LIPOPROTEIN YIAD-RELATED"/>
    <property type="match status" value="1"/>
</dbReference>
<evidence type="ECO:0000256" key="1">
    <source>
        <dbReference type="ARBA" id="ARBA00004442"/>
    </source>
</evidence>
<comment type="caution">
    <text evidence="7">The sequence shown here is derived from an EMBL/GenBank/DDBJ whole genome shotgun (WGS) entry which is preliminary data.</text>
</comment>
<evidence type="ECO:0000313" key="8">
    <source>
        <dbReference type="Proteomes" id="UP000216021"/>
    </source>
</evidence>
<evidence type="ECO:0000313" key="7">
    <source>
        <dbReference type="EMBL" id="OMQ19993.1"/>
    </source>
</evidence>
<dbReference type="AlphaFoldDB" id="A0A1S8CDX8"/>
<reference evidence="7 8" key="1">
    <citation type="submission" date="2016-11" db="EMBL/GenBank/DDBJ databases">
        <title>Rahnella oryzae sp. nov., isolated from rice root.</title>
        <authorList>
            <person name="Zhang X.-X."/>
            <person name="Zhang J."/>
        </authorList>
    </citation>
    <scope>NUCLEOTIDE SEQUENCE [LARGE SCALE GENOMIC DNA]</scope>
    <source>
        <strain evidence="7 8">J11-6</strain>
    </source>
</reference>
<keyword evidence="8" id="KW-1185">Reference proteome</keyword>
<evidence type="ECO:0000256" key="2">
    <source>
        <dbReference type="ARBA" id="ARBA00023136"/>
    </source>
</evidence>
<sequence>MKAVRNRFNYANIAVLTLAAGVFSFSALAESTYNNQNQGILSGAETGTVSTSAANAYRPVAKVVPELAQVVFYYPQGNQPATINVDSELQSALLPGEFTVFCVAPGAHAIESYFQDQPLYKGKQNPEHQIKVNGSETYFLQVNPGASGSTTALVERATAESDLKSMNKQTRIINRASQVKPCEYVNGGGAVLIQESVQFRFGKSNYGSILPSSLAKLDNVIAFLKQGNSVAEIQLVGYTDAIGKPESNQRLSQARANTIREALINAGVSADLISNTSGMGVAQSAEGCIAKANHQEAGCNVNSRRVDVIVR</sequence>
<organism evidence="7 8">
    <name type="scientific">Serratia oryzae</name>
    <dbReference type="NCBI Taxonomy" id="2034155"/>
    <lineage>
        <taxon>Bacteria</taxon>
        <taxon>Pseudomonadati</taxon>
        <taxon>Pseudomonadota</taxon>
        <taxon>Gammaproteobacteria</taxon>
        <taxon>Enterobacterales</taxon>
        <taxon>Yersiniaceae</taxon>
        <taxon>Serratia</taxon>
    </lineage>
</organism>
<dbReference type="Pfam" id="PF00691">
    <property type="entry name" value="OmpA"/>
    <property type="match status" value="1"/>
</dbReference>
<dbReference type="InterPro" id="IPR050330">
    <property type="entry name" value="Bact_OuterMem_StrucFunc"/>
</dbReference>
<keyword evidence="2 4" id="KW-0472">Membrane</keyword>
<feature type="chain" id="PRO_5012278041" description="OmpA-like domain-containing protein" evidence="5">
    <location>
        <begin position="30"/>
        <end position="311"/>
    </location>
</feature>
<dbReference type="InterPro" id="IPR006664">
    <property type="entry name" value="OMP_bac"/>
</dbReference>
<dbReference type="OrthoDB" id="6896077at2"/>
<dbReference type="InterPro" id="IPR006665">
    <property type="entry name" value="OmpA-like"/>
</dbReference>
<feature type="domain" description="OmpA-like" evidence="6">
    <location>
        <begin position="186"/>
        <end position="311"/>
    </location>
</feature>
<comment type="subcellular location">
    <subcellularLocation>
        <location evidence="1">Cell outer membrane</location>
    </subcellularLocation>
</comment>
<evidence type="ECO:0000259" key="6">
    <source>
        <dbReference type="PROSITE" id="PS51123"/>
    </source>
</evidence>
<evidence type="ECO:0000256" key="4">
    <source>
        <dbReference type="PROSITE-ProRule" id="PRU00473"/>
    </source>
</evidence>
<name>A0A1S8CDX8_9GAMM</name>
<dbReference type="RefSeq" id="WP_076944030.1">
    <property type="nucleotide sequence ID" value="NZ_MOXD01000015.1"/>
</dbReference>
<dbReference type="SUPFAM" id="SSF103088">
    <property type="entry name" value="OmpA-like"/>
    <property type="match status" value="1"/>
</dbReference>
<dbReference type="GO" id="GO:0009279">
    <property type="term" value="C:cell outer membrane"/>
    <property type="evidence" value="ECO:0007669"/>
    <property type="project" value="UniProtKB-SubCell"/>
</dbReference>
<dbReference type="Gene3D" id="3.30.1330.60">
    <property type="entry name" value="OmpA-like domain"/>
    <property type="match status" value="1"/>
</dbReference>
<keyword evidence="3" id="KW-0998">Cell outer membrane</keyword>
<evidence type="ECO:0000256" key="5">
    <source>
        <dbReference type="SAM" id="SignalP"/>
    </source>
</evidence>
<dbReference type="EMBL" id="MOXD01000015">
    <property type="protein sequence ID" value="OMQ19993.1"/>
    <property type="molecule type" value="Genomic_DNA"/>
</dbReference>
<evidence type="ECO:0000256" key="3">
    <source>
        <dbReference type="ARBA" id="ARBA00023237"/>
    </source>
</evidence>